<evidence type="ECO:0000256" key="12">
    <source>
        <dbReference type="ARBA" id="ARBA00023136"/>
    </source>
</evidence>
<evidence type="ECO:0000256" key="9">
    <source>
        <dbReference type="ARBA" id="ARBA00022927"/>
    </source>
</evidence>
<sequence length="111" mass="11923">MFATPAYAQAAGGGAIGGLAGFVPIILIFAIMYFLMIRPQQKKMKQHQQMVAALRRGDQVVTQGGLIGKVTKVKDDNEIEVELAADVRVRVVKNTVAQVISKTEPAEAANN</sequence>
<keyword evidence="6" id="KW-0813">Transport</keyword>
<comment type="similarity">
    <text evidence="3">Belongs to the YajC family.</text>
</comment>
<dbReference type="AlphaFoldDB" id="A0A6L5YYI1"/>
<evidence type="ECO:0000313" key="15">
    <source>
        <dbReference type="Proteomes" id="UP000474957"/>
    </source>
</evidence>
<dbReference type="InterPro" id="IPR003849">
    <property type="entry name" value="Preprotein_translocase_YajC"/>
</dbReference>
<comment type="subcellular location">
    <subcellularLocation>
        <location evidence="2">Cell membrane</location>
        <topology evidence="2">Single-pass membrane protein</topology>
    </subcellularLocation>
</comment>
<gene>
    <name evidence="14" type="primary">yajC</name>
    <name evidence="14" type="ORF">GE300_04890</name>
</gene>
<dbReference type="Pfam" id="PF02699">
    <property type="entry name" value="YajC"/>
    <property type="match status" value="1"/>
</dbReference>
<comment type="caution">
    <text evidence="14">The sequence shown here is derived from an EMBL/GenBank/DDBJ whole genome shotgun (WGS) entry which is preliminary data.</text>
</comment>
<feature type="transmembrane region" description="Helical" evidence="13">
    <location>
        <begin position="6"/>
        <end position="35"/>
    </location>
</feature>
<dbReference type="PRINTS" id="PR01853">
    <property type="entry name" value="YAJCTRNLCASE"/>
</dbReference>
<dbReference type="PANTHER" id="PTHR33909:SF1">
    <property type="entry name" value="SEC TRANSLOCON ACCESSORY COMPLEX SUBUNIT YAJC"/>
    <property type="match status" value="1"/>
</dbReference>
<dbReference type="RefSeq" id="WP_154445425.1">
    <property type="nucleotide sequence ID" value="NZ_WIND01000002.1"/>
</dbReference>
<dbReference type="GO" id="GO:0015031">
    <property type="term" value="P:protein transport"/>
    <property type="evidence" value="ECO:0007669"/>
    <property type="project" value="UniProtKB-KW"/>
</dbReference>
<dbReference type="SMART" id="SM01323">
    <property type="entry name" value="YajC"/>
    <property type="match status" value="1"/>
</dbReference>
<keyword evidence="10 13" id="KW-1133">Transmembrane helix</keyword>
<evidence type="ECO:0000256" key="8">
    <source>
        <dbReference type="ARBA" id="ARBA00022692"/>
    </source>
</evidence>
<dbReference type="EMBL" id="WIND01000002">
    <property type="protein sequence ID" value="MSU88960.1"/>
    <property type="molecule type" value="Genomic_DNA"/>
</dbReference>
<evidence type="ECO:0000256" key="13">
    <source>
        <dbReference type="SAM" id="Phobius"/>
    </source>
</evidence>
<evidence type="ECO:0000256" key="11">
    <source>
        <dbReference type="ARBA" id="ARBA00023010"/>
    </source>
</evidence>
<evidence type="ECO:0000256" key="10">
    <source>
        <dbReference type="ARBA" id="ARBA00022989"/>
    </source>
</evidence>
<keyword evidence="7" id="KW-1003">Cell membrane</keyword>
<keyword evidence="12 13" id="KW-0472">Membrane</keyword>
<keyword evidence="11" id="KW-0811">Translocation</keyword>
<comment type="function">
    <text evidence="1">The SecYEG-SecDF-YajC-YidC holo-translocon (HTL) protein secretase/insertase is a supercomplex required for protein secretion, insertion of proteins into membranes, and assembly of membrane protein complexes. While the SecYEG complex is essential for assembly of a number of proteins and complexes, the SecDF-YajC-YidC subcomplex facilitates these functions.</text>
</comment>
<dbReference type="PANTHER" id="PTHR33909">
    <property type="entry name" value="SEC TRANSLOCON ACCESSORY COMPLEX SUBUNIT YAJC"/>
    <property type="match status" value="1"/>
</dbReference>
<protein>
    <recommendedName>
        <fullName evidence="5">Sec translocon accessory complex subunit YajC</fullName>
    </recommendedName>
</protein>
<evidence type="ECO:0000256" key="1">
    <source>
        <dbReference type="ARBA" id="ARBA00002061"/>
    </source>
</evidence>
<keyword evidence="8 13" id="KW-0812">Transmembrane</keyword>
<dbReference type="Proteomes" id="UP000474957">
    <property type="component" value="Unassembled WGS sequence"/>
</dbReference>
<comment type="subunit">
    <text evidence="4">Part of the SecDF-YidC-YajC translocase complex. The SecDF-YidC-YajC translocase forms a supercomplex with SecYEG, called the holo-translocon (HTL).</text>
</comment>
<evidence type="ECO:0000256" key="6">
    <source>
        <dbReference type="ARBA" id="ARBA00022448"/>
    </source>
</evidence>
<organism evidence="14 15">
    <name type="scientific">Halovulum marinum</name>
    <dbReference type="NCBI Taxonomy" id="2662447"/>
    <lineage>
        <taxon>Bacteria</taxon>
        <taxon>Pseudomonadati</taxon>
        <taxon>Pseudomonadota</taxon>
        <taxon>Alphaproteobacteria</taxon>
        <taxon>Rhodobacterales</taxon>
        <taxon>Paracoccaceae</taxon>
        <taxon>Halovulum</taxon>
    </lineage>
</organism>
<name>A0A6L5YYI1_9RHOB</name>
<keyword evidence="15" id="KW-1185">Reference proteome</keyword>
<evidence type="ECO:0000256" key="3">
    <source>
        <dbReference type="ARBA" id="ARBA00006742"/>
    </source>
</evidence>
<evidence type="ECO:0000256" key="5">
    <source>
        <dbReference type="ARBA" id="ARBA00014962"/>
    </source>
</evidence>
<proteinExistence type="inferred from homology"/>
<keyword evidence="9" id="KW-0653">Protein transport</keyword>
<evidence type="ECO:0000256" key="7">
    <source>
        <dbReference type="ARBA" id="ARBA00022475"/>
    </source>
</evidence>
<dbReference type="GO" id="GO:0005886">
    <property type="term" value="C:plasma membrane"/>
    <property type="evidence" value="ECO:0007669"/>
    <property type="project" value="UniProtKB-SubCell"/>
</dbReference>
<reference evidence="14 15" key="1">
    <citation type="submission" date="2019-10" db="EMBL/GenBank/DDBJ databases">
        <title>Cognatihalovulum marinum gen. nov. sp. nov., a new member of the family Rhodobacteraceae isolated from deep seawater of the Northwest Indian Ocean.</title>
        <authorList>
            <person name="Ruan C."/>
            <person name="Wang J."/>
            <person name="Zheng X."/>
            <person name="Song L."/>
            <person name="Zhu Y."/>
            <person name="Huang Y."/>
            <person name="Lu Z."/>
            <person name="Du W."/>
            <person name="Huang L."/>
            <person name="Dai X."/>
        </authorList>
    </citation>
    <scope>NUCLEOTIDE SEQUENCE [LARGE SCALE GENOMIC DNA]</scope>
    <source>
        <strain evidence="14 15">2CG4</strain>
    </source>
</reference>
<evidence type="ECO:0000256" key="2">
    <source>
        <dbReference type="ARBA" id="ARBA00004162"/>
    </source>
</evidence>
<evidence type="ECO:0000313" key="14">
    <source>
        <dbReference type="EMBL" id="MSU88960.1"/>
    </source>
</evidence>
<evidence type="ECO:0000256" key="4">
    <source>
        <dbReference type="ARBA" id="ARBA00011718"/>
    </source>
</evidence>
<accession>A0A6L5YYI1</accession>
<dbReference type="NCBIfam" id="TIGR00739">
    <property type="entry name" value="yajC"/>
    <property type="match status" value="1"/>
</dbReference>